<dbReference type="GO" id="GO:0008270">
    <property type="term" value="F:zinc ion binding"/>
    <property type="evidence" value="ECO:0007669"/>
    <property type="project" value="UniProtKB-KW"/>
</dbReference>
<keyword evidence="1" id="KW-0479">Metal-binding</keyword>
<dbReference type="GO" id="GO:0061630">
    <property type="term" value="F:ubiquitin protein ligase activity"/>
    <property type="evidence" value="ECO:0007669"/>
    <property type="project" value="TreeGrafter"/>
</dbReference>
<evidence type="ECO:0000313" key="7">
    <source>
        <dbReference type="Proteomes" id="UP000440578"/>
    </source>
</evidence>
<dbReference type="PANTHER" id="PTHR12429">
    <property type="entry name" value="NEURALIZED"/>
    <property type="match status" value="1"/>
</dbReference>
<keyword evidence="2" id="KW-0677">Repeat</keyword>
<dbReference type="SMART" id="SM00588">
    <property type="entry name" value="NEUZ"/>
    <property type="match status" value="1"/>
</dbReference>
<name>A0A6A4VEE3_AMPAM</name>
<keyword evidence="4" id="KW-0862">Zinc</keyword>
<organism evidence="6 7">
    <name type="scientific">Amphibalanus amphitrite</name>
    <name type="common">Striped barnacle</name>
    <name type="synonym">Balanus amphitrite</name>
    <dbReference type="NCBI Taxonomy" id="1232801"/>
    <lineage>
        <taxon>Eukaryota</taxon>
        <taxon>Metazoa</taxon>
        <taxon>Ecdysozoa</taxon>
        <taxon>Arthropoda</taxon>
        <taxon>Crustacea</taxon>
        <taxon>Multicrustacea</taxon>
        <taxon>Cirripedia</taxon>
        <taxon>Thoracica</taxon>
        <taxon>Thoracicalcarea</taxon>
        <taxon>Balanomorpha</taxon>
        <taxon>Balanoidea</taxon>
        <taxon>Balanidae</taxon>
        <taxon>Amphibalaninae</taxon>
        <taxon>Amphibalanus</taxon>
    </lineage>
</organism>
<accession>A0A6A4VEE3</accession>
<evidence type="ECO:0000256" key="3">
    <source>
        <dbReference type="ARBA" id="ARBA00022771"/>
    </source>
</evidence>
<protein>
    <submittedName>
        <fullName evidence="6">E3 ubiquitin-protein ligase NEURL1B</fullName>
    </submittedName>
</protein>
<comment type="caution">
    <text evidence="6">The sequence shown here is derived from an EMBL/GenBank/DDBJ whole genome shotgun (WGS) entry which is preliminary data.</text>
</comment>
<dbReference type="PROSITE" id="PS51065">
    <property type="entry name" value="NHR"/>
    <property type="match status" value="1"/>
</dbReference>
<dbReference type="Gene3D" id="2.60.120.920">
    <property type="match status" value="1"/>
</dbReference>
<keyword evidence="7" id="KW-1185">Reference proteome</keyword>
<evidence type="ECO:0000256" key="2">
    <source>
        <dbReference type="ARBA" id="ARBA00022737"/>
    </source>
</evidence>
<evidence type="ECO:0000313" key="6">
    <source>
        <dbReference type="EMBL" id="KAF0289914.1"/>
    </source>
</evidence>
<evidence type="ECO:0000256" key="4">
    <source>
        <dbReference type="ARBA" id="ARBA00022833"/>
    </source>
</evidence>
<dbReference type="InterPro" id="IPR037962">
    <property type="entry name" value="Neuralized"/>
</dbReference>
<dbReference type="OrthoDB" id="6078042at2759"/>
<dbReference type="InterPro" id="IPR043136">
    <property type="entry name" value="B30.2/SPRY_sf"/>
</dbReference>
<dbReference type="EMBL" id="VIIS01001993">
    <property type="protein sequence ID" value="KAF0289914.1"/>
    <property type="molecule type" value="Genomic_DNA"/>
</dbReference>
<sequence length="194" mass="21851">MFKFHAVHGSHVALENDDTCATRREGFCNGITFSSVPMARGEQYHLRVSQVSDWSGALRLGVTWHDPATLTSLPRYSFPDLIRRPGFWVRTIREQHLSDGARIHFWLTPDGVLHVSVNHQQVTRLATGVGEDRPLWALVDVYGNTQSVQVTGDEETPLEILARGQAARDLYRQVRRAGTVPVYRSRLFIIGNCG</sequence>
<gene>
    <name evidence="6" type="primary">Neurl1b</name>
    <name evidence="6" type="ORF">FJT64_011865</name>
</gene>
<evidence type="ECO:0000256" key="1">
    <source>
        <dbReference type="ARBA" id="ARBA00022723"/>
    </source>
</evidence>
<dbReference type="Pfam" id="PF07177">
    <property type="entry name" value="Neuralized"/>
    <property type="match status" value="1"/>
</dbReference>
<feature type="domain" description="NHR" evidence="5">
    <location>
        <begin position="1"/>
        <end position="153"/>
    </location>
</feature>
<reference evidence="6 7" key="1">
    <citation type="submission" date="2019-07" db="EMBL/GenBank/DDBJ databases">
        <title>Draft genome assembly of a fouling barnacle, Amphibalanus amphitrite (Darwin, 1854): The first reference genome for Thecostraca.</title>
        <authorList>
            <person name="Kim W."/>
        </authorList>
    </citation>
    <scope>NUCLEOTIDE SEQUENCE [LARGE SCALE GENOMIC DNA]</scope>
    <source>
        <strain evidence="6">SNU_AA5</strain>
        <tissue evidence="6">Soma without cirri and trophi</tissue>
    </source>
</reference>
<dbReference type="AlphaFoldDB" id="A0A6A4VEE3"/>
<evidence type="ECO:0000259" key="5">
    <source>
        <dbReference type="PROSITE" id="PS51065"/>
    </source>
</evidence>
<dbReference type="Proteomes" id="UP000440578">
    <property type="component" value="Unassembled WGS sequence"/>
</dbReference>
<dbReference type="PANTHER" id="PTHR12429:SF6">
    <property type="entry name" value="PROTEIN NEURALIZED"/>
    <property type="match status" value="1"/>
</dbReference>
<keyword evidence="3" id="KW-0863">Zinc-finger</keyword>
<dbReference type="InterPro" id="IPR006573">
    <property type="entry name" value="NHR_dom"/>
</dbReference>
<dbReference type="FunFam" id="2.60.120.920:FF:000005">
    <property type="entry name" value="Putative E3 ubiquitin-protein ligase NEURL1B"/>
    <property type="match status" value="1"/>
</dbReference>
<proteinExistence type="predicted"/>